<proteinExistence type="predicted"/>
<dbReference type="Proteomes" id="UP000316726">
    <property type="component" value="Chromosome 10"/>
</dbReference>
<name>A0A5B8MUR9_9CHLO</name>
<protein>
    <submittedName>
        <fullName evidence="2">Uncharacterized protein</fullName>
    </submittedName>
</protein>
<organism evidence="2 3">
    <name type="scientific">Chloropicon primus</name>
    <dbReference type="NCBI Taxonomy" id="1764295"/>
    <lineage>
        <taxon>Eukaryota</taxon>
        <taxon>Viridiplantae</taxon>
        <taxon>Chlorophyta</taxon>
        <taxon>Chloropicophyceae</taxon>
        <taxon>Chloropicales</taxon>
        <taxon>Chloropicaceae</taxon>
        <taxon>Chloropicon</taxon>
    </lineage>
</organism>
<accession>A0A5B8MUR9</accession>
<evidence type="ECO:0000313" key="2">
    <source>
        <dbReference type="EMBL" id="QDZ23514.1"/>
    </source>
</evidence>
<feature type="region of interest" description="Disordered" evidence="1">
    <location>
        <begin position="265"/>
        <end position="287"/>
    </location>
</feature>
<dbReference type="AlphaFoldDB" id="A0A5B8MUR9"/>
<evidence type="ECO:0000313" key="3">
    <source>
        <dbReference type="Proteomes" id="UP000316726"/>
    </source>
</evidence>
<reference evidence="2 3" key="1">
    <citation type="submission" date="2018-07" db="EMBL/GenBank/DDBJ databases">
        <title>The complete nuclear genome of the prasinophyte Chloropicon primus (CCMP1205).</title>
        <authorList>
            <person name="Pombert J.-F."/>
            <person name="Otis C."/>
            <person name="Turmel M."/>
            <person name="Lemieux C."/>
        </authorList>
    </citation>
    <scope>NUCLEOTIDE SEQUENCE [LARGE SCALE GENOMIC DNA]</scope>
    <source>
        <strain evidence="2 3">CCMP1205</strain>
    </source>
</reference>
<evidence type="ECO:0000256" key="1">
    <source>
        <dbReference type="SAM" id="MobiDB-lite"/>
    </source>
</evidence>
<dbReference type="EMBL" id="CP031043">
    <property type="protein sequence ID" value="QDZ23514.1"/>
    <property type="molecule type" value="Genomic_DNA"/>
</dbReference>
<gene>
    <name evidence="2" type="ORF">A3770_10p60320</name>
</gene>
<keyword evidence="3" id="KW-1185">Reference proteome</keyword>
<sequence>MVAPRHWKCGGVVREAGGFGGGMRVVHGSVRRRRTGGRPGVCFFVESRATTGSSAGQRGGSGGSRTSKVVVKTVQEPVVSARPAAGVTGLGLINTALLAVATSAFVAASWTFRSTMKTFDQACLDTTEAMRATERASKEVEILSLQLEREIPETLSSVESASEELEVLAQGLQFITGSVNKRIREPVQDAVALTVDTSTNVMKRVPNDLQFVSDVATTVLAEWRARLGDTIGNIDTGYFRQKATTKAQREAIDWIASWRARTAAMEEEAQEAEDSGSEIPAPPAEEVIPRKELAENKVAMALSAAEDAAAQAEIASGRLEKAMLEYESLSSYSE</sequence>
<feature type="compositionally biased region" description="Acidic residues" evidence="1">
    <location>
        <begin position="265"/>
        <end position="276"/>
    </location>
</feature>